<feature type="chain" id="PRO_5045628294" evidence="1">
    <location>
        <begin position="23"/>
        <end position="715"/>
    </location>
</feature>
<comment type="caution">
    <text evidence="2">The sequence shown here is derived from an EMBL/GenBank/DDBJ whole genome shotgun (WGS) entry which is preliminary data.</text>
</comment>
<dbReference type="RefSeq" id="WP_345212537.1">
    <property type="nucleotide sequence ID" value="NZ_BAABFT010000010.1"/>
</dbReference>
<evidence type="ECO:0000313" key="2">
    <source>
        <dbReference type="EMBL" id="GAA4330637.1"/>
    </source>
</evidence>
<accession>A0ABP8GWU9</accession>
<protein>
    <submittedName>
        <fullName evidence="2">Porin</fullName>
    </submittedName>
</protein>
<feature type="signal peptide" evidence="1">
    <location>
        <begin position="1"/>
        <end position="22"/>
    </location>
</feature>
<reference evidence="3" key="1">
    <citation type="journal article" date="2019" name="Int. J. Syst. Evol. Microbiol.">
        <title>The Global Catalogue of Microorganisms (GCM) 10K type strain sequencing project: providing services to taxonomists for standard genome sequencing and annotation.</title>
        <authorList>
            <consortium name="The Broad Institute Genomics Platform"/>
            <consortium name="The Broad Institute Genome Sequencing Center for Infectious Disease"/>
            <person name="Wu L."/>
            <person name="Ma J."/>
        </authorList>
    </citation>
    <scope>NUCLEOTIDE SEQUENCE [LARGE SCALE GENOMIC DNA]</scope>
    <source>
        <strain evidence="3">JCM 17705</strain>
    </source>
</reference>
<dbReference type="Pfam" id="PF14121">
    <property type="entry name" value="Porin_10"/>
    <property type="match status" value="1"/>
</dbReference>
<dbReference type="EMBL" id="BAABFT010000010">
    <property type="protein sequence ID" value="GAA4330637.1"/>
    <property type="molecule type" value="Genomic_DNA"/>
</dbReference>
<gene>
    <name evidence="2" type="ORF">GCM10023149_35980</name>
</gene>
<sequence length="715" mass="81942">MQARLKYILLLLISLSVQAAFAQFPTRTNNPSQYPGQRQPNYMRDTSTRKAAKQLTDSELIDTLRKREEEKHDSVVFNSKFIKITNVNALNDSTQVFALDTGLVNFENYSPLHQPRSPRIGLGYIGVAQRPLLFEPAKTIGFDVGLHALDPYLLSEENINYYNARVQFTNLFYVGGGSKVQMLKVIHTQNIKPNWNFGFNLNFNGSKGYYATSSVLKQNVSDMSGALFTWYESKSKRYNLLANVLMNNLKAPETGSILNDSVFTSTAGRVFLKDNATVRLPNTYEQWKQTTLYIKQFYYIGHIDSLNRKDGKDSLSTTSSENSKILPTQRVAHTFMFTKRKYHFIQNEQDVYNVFPDYYFSSRTSSDSLTVNHLQNDFSYSFYLRGKSLSFVKNEMKLDVGLVHDFYNYTQLVTDTAVNEFGAQYIRKNKVQNTIFQNVTLKGKASYKFSDLVVLEADIKQIVQGRDFGNFLYDAKLILSGGKRVGKVIFGAYTQNSSAPLVATNWISNHYIFHNDFNNIKTTNLSFNYVNEALQLDLKAEYFLINDYLYYTATPGANDAHPEQLGSAINLLKVSLGKNLQWRRWHFDNYAVYQKTDYQSVLRTPEVYTYSSLYYATPLFKVLNSNIGLTVRYNTPYIAPSYAIGLGQFYNGPDVTFTSYPVATAFFKATLYSANLFVQYDYANQGLFSKGFYTVNRYPMQDALLKFGVSWTFYQ</sequence>
<dbReference type="Proteomes" id="UP001500582">
    <property type="component" value="Unassembled WGS sequence"/>
</dbReference>
<evidence type="ECO:0000313" key="3">
    <source>
        <dbReference type="Proteomes" id="UP001500582"/>
    </source>
</evidence>
<name>A0ABP8GWU9_9SPHI</name>
<dbReference type="InterPro" id="IPR025631">
    <property type="entry name" value="Porin_10"/>
</dbReference>
<organism evidence="2 3">
    <name type="scientific">Mucilaginibacter gynuensis</name>
    <dbReference type="NCBI Taxonomy" id="1302236"/>
    <lineage>
        <taxon>Bacteria</taxon>
        <taxon>Pseudomonadati</taxon>
        <taxon>Bacteroidota</taxon>
        <taxon>Sphingobacteriia</taxon>
        <taxon>Sphingobacteriales</taxon>
        <taxon>Sphingobacteriaceae</taxon>
        <taxon>Mucilaginibacter</taxon>
    </lineage>
</organism>
<keyword evidence="3" id="KW-1185">Reference proteome</keyword>
<evidence type="ECO:0000256" key="1">
    <source>
        <dbReference type="SAM" id="SignalP"/>
    </source>
</evidence>
<keyword evidence="1" id="KW-0732">Signal</keyword>
<proteinExistence type="predicted"/>